<dbReference type="EMBL" id="SIRE01000012">
    <property type="protein sequence ID" value="TBL77477.1"/>
    <property type="molecule type" value="Genomic_DNA"/>
</dbReference>
<evidence type="ECO:0000259" key="1">
    <source>
        <dbReference type="PROSITE" id="PS51832"/>
    </source>
</evidence>
<dbReference type="RefSeq" id="WP_131014873.1">
    <property type="nucleotide sequence ID" value="NZ_SIRE01000012.1"/>
</dbReference>
<sequence>MATIPVSQLKSGEKIIENVQTKLGGVLFQKGKIVTERDIEVLKAFMVPNIMIESKTGEAEVSAEEQTQEEMFNTVLPFYQQYDKMFNLLKRVFTLAESNQSLPILEIRTHMEALIQNIDFYNVLTFTPRNNTVRDFLYHNSIMVALTSYMLAKWHGMPQKDLMPIALGGLLHDIGNAKIDDNLLYKPAKLTPAELEEVKKHTVIGYSILKSVPAINEGVKLCAVQHHEREDGSGYPLGVKGDKIHVYAKIVAVADMFHAMTNHRAHKKAASPYLVLEQLFTEAFGKMDPSMIQTFINKVTQFHNGTLVKLSDNRIGEIVFSDRSNPTRPWVNVNGTIVNLTLERNLFIKDVIQK</sequence>
<comment type="caution">
    <text evidence="2">The sequence shown here is derived from an EMBL/GenBank/DDBJ whole genome shotgun (WGS) entry which is preliminary data.</text>
</comment>
<reference evidence="2 3" key="1">
    <citation type="submission" date="2019-02" db="EMBL/GenBank/DDBJ databases">
        <title>Paenibacillus sp. nov., isolated from surface-sterilized tissue of Thalictrum simplex L.</title>
        <authorList>
            <person name="Tuo L."/>
        </authorList>
    </citation>
    <scope>NUCLEOTIDE SEQUENCE [LARGE SCALE GENOMIC DNA]</scope>
    <source>
        <strain evidence="2 3">N2SHLJ1</strain>
    </source>
</reference>
<dbReference type="InterPro" id="IPR037522">
    <property type="entry name" value="HD_GYP_dom"/>
</dbReference>
<evidence type="ECO:0000313" key="2">
    <source>
        <dbReference type="EMBL" id="TBL77477.1"/>
    </source>
</evidence>
<dbReference type="CDD" id="cd00077">
    <property type="entry name" value="HDc"/>
    <property type="match status" value="1"/>
</dbReference>
<dbReference type="PANTHER" id="PTHR43155">
    <property type="entry name" value="CYCLIC DI-GMP PHOSPHODIESTERASE PA4108-RELATED"/>
    <property type="match status" value="1"/>
</dbReference>
<evidence type="ECO:0000313" key="3">
    <source>
        <dbReference type="Proteomes" id="UP000293142"/>
    </source>
</evidence>
<dbReference type="Pfam" id="PF13487">
    <property type="entry name" value="HD_5"/>
    <property type="match status" value="1"/>
</dbReference>
<organism evidence="2 3">
    <name type="scientific">Paenibacillus thalictri</name>
    <dbReference type="NCBI Taxonomy" id="2527873"/>
    <lineage>
        <taxon>Bacteria</taxon>
        <taxon>Bacillati</taxon>
        <taxon>Bacillota</taxon>
        <taxon>Bacilli</taxon>
        <taxon>Bacillales</taxon>
        <taxon>Paenibacillaceae</taxon>
        <taxon>Paenibacillus</taxon>
    </lineage>
</organism>
<dbReference type="Proteomes" id="UP000293142">
    <property type="component" value="Unassembled WGS sequence"/>
</dbReference>
<gene>
    <name evidence="2" type="ORF">EYB31_18610</name>
</gene>
<dbReference type="SUPFAM" id="SSF109604">
    <property type="entry name" value="HD-domain/PDEase-like"/>
    <property type="match status" value="1"/>
</dbReference>
<name>A0A4Q9DPR9_9BACL</name>
<dbReference type="OrthoDB" id="9759601at2"/>
<dbReference type="PANTHER" id="PTHR43155:SF2">
    <property type="entry name" value="CYCLIC DI-GMP PHOSPHODIESTERASE PA4108"/>
    <property type="match status" value="1"/>
</dbReference>
<dbReference type="AlphaFoldDB" id="A0A4Q9DPR9"/>
<dbReference type="InterPro" id="IPR003607">
    <property type="entry name" value="HD/PDEase_dom"/>
</dbReference>
<dbReference type="Gene3D" id="1.10.3210.10">
    <property type="entry name" value="Hypothetical protein af1432"/>
    <property type="match status" value="1"/>
</dbReference>
<protein>
    <submittedName>
        <fullName evidence="2">HD-GYP domain-containing protein</fullName>
    </submittedName>
</protein>
<feature type="domain" description="HD-GYP" evidence="1">
    <location>
        <begin position="115"/>
        <end position="311"/>
    </location>
</feature>
<proteinExistence type="predicted"/>
<dbReference type="PROSITE" id="PS51832">
    <property type="entry name" value="HD_GYP"/>
    <property type="match status" value="1"/>
</dbReference>
<dbReference type="SMART" id="SM00471">
    <property type="entry name" value="HDc"/>
    <property type="match status" value="1"/>
</dbReference>
<keyword evidence="3" id="KW-1185">Reference proteome</keyword>
<accession>A0A4Q9DPR9</accession>